<dbReference type="SMART" id="SM00225">
    <property type="entry name" value="BTB"/>
    <property type="match status" value="1"/>
</dbReference>
<dbReference type="OrthoDB" id="430321at2759"/>
<dbReference type="AlphaFoldDB" id="A0A9P1CLV3"/>
<evidence type="ECO:0000313" key="3">
    <source>
        <dbReference type="EMBL" id="CAI3993158.1"/>
    </source>
</evidence>
<evidence type="ECO:0000256" key="1">
    <source>
        <dbReference type="SAM" id="MobiDB-lite"/>
    </source>
</evidence>
<dbReference type="Proteomes" id="UP001152797">
    <property type="component" value="Unassembled WGS sequence"/>
</dbReference>
<dbReference type="CDD" id="cd18186">
    <property type="entry name" value="BTB_POZ_ZBTB_KLHL-like"/>
    <property type="match status" value="1"/>
</dbReference>
<dbReference type="Gene3D" id="3.30.710.10">
    <property type="entry name" value="Potassium Channel Kv1.1, Chain A"/>
    <property type="match status" value="1"/>
</dbReference>
<dbReference type="InterPro" id="IPR000210">
    <property type="entry name" value="BTB/POZ_dom"/>
</dbReference>
<keyword evidence="5" id="KW-1185">Reference proteome</keyword>
<evidence type="ECO:0000313" key="5">
    <source>
        <dbReference type="Proteomes" id="UP001152797"/>
    </source>
</evidence>
<accession>A0A9P1CLV3</accession>
<gene>
    <name evidence="3" type="ORF">C1SCF055_LOCUS19932</name>
</gene>
<feature type="domain" description="BTB" evidence="2">
    <location>
        <begin position="19"/>
        <end position="91"/>
    </location>
</feature>
<dbReference type="SUPFAM" id="SSF54695">
    <property type="entry name" value="POZ domain"/>
    <property type="match status" value="1"/>
</dbReference>
<dbReference type="EMBL" id="CAMXCT030001797">
    <property type="protein sequence ID" value="CAL4780470.1"/>
    <property type="molecule type" value="Genomic_DNA"/>
</dbReference>
<dbReference type="PROSITE" id="PS50097">
    <property type="entry name" value="BTB"/>
    <property type="match status" value="1"/>
</dbReference>
<feature type="region of interest" description="Disordered" evidence="1">
    <location>
        <begin position="290"/>
        <end position="358"/>
    </location>
</feature>
<proteinExistence type="predicted"/>
<name>A0A9P1CLV3_9DINO</name>
<dbReference type="EMBL" id="CAMXCT020001797">
    <property type="protein sequence ID" value="CAL1146533.1"/>
    <property type="molecule type" value="Genomic_DNA"/>
</dbReference>
<evidence type="ECO:0000259" key="2">
    <source>
        <dbReference type="PROSITE" id="PS50097"/>
    </source>
</evidence>
<dbReference type="InterPro" id="IPR011333">
    <property type="entry name" value="SKP1/BTB/POZ_sf"/>
</dbReference>
<sequence length="585" mass="64937">MAGSLLADLSRMGSDNAFTDLVLTAQGGHERAANSVVLAARSRVFKQMLSSEMQEGQLIAGKRHVDLPETSGEVLDQLLEWCYADKMRDLDLPGTMELLRAADCFELTGLLQKCSQRLGKILTMELLPEAIGMAEAMSSAELWHALALFVAKADVNLDDMPCELRTLALQERKKILEKNISELRLRLANVPAPRPAIVFWRQTLPESLHKELVQEALLDPEAVPALFFGFREKAPVLFREACAKHWKDLDGATRLACEEQALEDQAKFEEVKSRLEHQLQDLNKDLKGALIGSSSGHPQVDGPGADAWKPVASGAKVPVAQSVESESEKPTAAGHAESRGPSASHESNAVPEPPNVPESAGWEAQFAWGLYHSKTACMRGSAGRWALDRKGSRAGVPQEMLRAEELLDSAVRGAPAEEQRKKLAERALRLYYHAKWLAERNHATAAEWRYREASRLALQTRRKVLAAHALGRFGYFLIHWNRRQEAKEVLYESRRISAKSNPLAPYLLGVLERQDAGADLERLKAAEELILNGGEQPSEDLEAERQAMVKVIHYWREAQTSTRNCFASADAAFVAICLIGHLFQR</sequence>
<dbReference type="EMBL" id="CAMXCT010001797">
    <property type="protein sequence ID" value="CAI3993158.1"/>
    <property type="molecule type" value="Genomic_DNA"/>
</dbReference>
<dbReference type="PANTHER" id="PTHR24413">
    <property type="entry name" value="SPECKLE-TYPE POZ PROTEIN"/>
    <property type="match status" value="1"/>
</dbReference>
<protein>
    <submittedName>
        <fullName evidence="4">Protein roadkill (Hh-induced MATH and BTB domain-containing protein)</fullName>
    </submittedName>
</protein>
<evidence type="ECO:0000313" key="4">
    <source>
        <dbReference type="EMBL" id="CAL4780470.1"/>
    </source>
</evidence>
<dbReference type="Pfam" id="PF00651">
    <property type="entry name" value="BTB"/>
    <property type="match status" value="1"/>
</dbReference>
<reference evidence="3" key="1">
    <citation type="submission" date="2022-10" db="EMBL/GenBank/DDBJ databases">
        <authorList>
            <person name="Chen Y."/>
            <person name="Dougan E. K."/>
            <person name="Chan C."/>
            <person name="Rhodes N."/>
            <person name="Thang M."/>
        </authorList>
    </citation>
    <scope>NUCLEOTIDE SEQUENCE</scope>
</reference>
<comment type="caution">
    <text evidence="3">The sequence shown here is derived from an EMBL/GenBank/DDBJ whole genome shotgun (WGS) entry which is preliminary data.</text>
</comment>
<organism evidence="3">
    <name type="scientific">Cladocopium goreaui</name>
    <dbReference type="NCBI Taxonomy" id="2562237"/>
    <lineage>
        <taxon>Eukaryota</taxon>
        <taxon>Sar</taxon>
        <taxon>Alveolata</taxon>
        <taxon>Dinophyceae</taxon>
        <taxon>Suessiales</taxon>
        <taxon>Symbiodiniaceae</taxon>
        <taxon>Cladocopium</taxon>
    </lineage>
</organism>
<reference evidence="4 5" key="2">
    <citation type="submission" date="2024-05" db="EMBL/GenBank/DDBJ databases">
        <authorList>
            <person name="Chen Y."/>
            <person name="Shah S."/>
            <person name="Dougan E. K."/>
            <person name="Thang M."/>
            <person name="Chan C."/>
        </authorList>
    </citation>
    <scope>NUCLEOTIDE SEQUENCE [LARGE SCALE GENOMIC DNA]</scope>
</reference>